<dbReference type="InterPro" id="IPR000073">
    <property type="entry name" value="AB_hydrolase_1"/>
</dbReference>
<dbReference type="EMBL" id="NEVQ01000011">
    <property type="protein sequence ID" value="OZI58199.1"/>
    <property type="molecule type" value="Genomic_DNA"/>
</dbReference>
<organism evidence="2 3">
    <name type="scientific">Bordetella genomosp. 4</name>
    <dbReference type="NCBI Taxonomy" id="463044"/>
    <lineage>
        <taxon>Bacteria</taxon>
        <taxon>Pseudomonadati</taxon>
        <taxon>Pseudomonadota</taxon>
        <taxon>Betaproteobacteria</taxon>
        <taxon>Burkholderiales</taxon>
        <taxon>Alcaligenaceae</taxon>
        <taxon>Bordetella</taxon>
    </lineage>
</organism>
<dbReference type="AlphaFoldDB" id="A0A261U8G6"/>
<keyword evidence="3" id="KW-1185">Reference proteome</keyword>
<dbReference type="Pfam" id="PF00561">
    <property type="entry name" value="Abhydrolase_1"/>
    <property type="match status" value="1"/>
</dbReference>
<gene>
    <name evidence="2" type="ORF">CAL20_07755</name>
</gene>
<name>A0A261U8G6_9BORD</name>
<dbReference type="Gene3D" id="3.40.50.1820">
    <property type="entry name" value="alpha/beta hydrolase"/>
    <property type="match status" value="1"/>
</dbReference>
<dbReference type="PRINTS" id="PR00111">
    <property type="entry name" value="ABHYDROLASE"/>
</dbReference>
<dbReference type="SUPFAM" id="SSF53474">
    <property type="entry name" value="alpha/beta-Hydrolases"/>
    <property type="match status" value="1"/>
</dbReference>
<evidence type="ECO:0000313" key="3">
    <source>
        <dbReference type="Proteomes" id="UP000216885"/>
    </source>
</evidence>
<protein>
    <recommendedName>
        <fullName evidence="1">AB hydrolase-1 domain-containing protein</fullName>
    </recommendedName>
</protein>
<dbReference type="InterPro" id="IPR029058">
    <property type="entry name" value="AB_hydrolase_fold"/>
</dbReference>
<evidence type="ECO:0000313" key="2">
    <source>
        <dbReference type="EMBL" id="OZI58199.1"/>
    </source>
</evidence>
<evidence type="ECO:0000259" key="1">
    <source>
        <dbReference type="Pfam" id="PF00561"/>
    </source>
</evidence>
<dbReference type="RefSeq" id="WP_094837557.1">
    <property type="nucleotide sequence ID" value="NZ_NEVQ01000011.1"/>
</dbReference>
<accession>A0A261U8G6</accession>
<dbReference type="PANTHER" id="PTHR43798">
    <property type="entry name" value="MONOACYLGLYCEROL LIPASE"/>
    <property type="match status" value="1"/>
</dbReference>
<reference evidence="2 3" key="1">
    <citation type="submission" date="2017-05" db="EMBL/GenBank/DDBJ databases">
        <title>Complete and WGS of Bordetella genogroups.</title>
        <authorList>
            <person name="Spilker T."/>
            <person name="LiPuma J."/>
        </authorList>
    </citation>
    <scope>NUCLEOTIDE SEQUENCE [LARGE SCALE GENOMIC DNA]</scope>
    <source>
        <strain evidence="2 3">AU9919</strain>
    </source>
</reference>
<comment type="caution">
    <text evidence="2">The sequence shown here is derived from an EMBL/GenBank/DDBJ whole genome shotgun (WGS) entry which is preliminary data.</text>
</comment>
<dbReference type="InterPro" id="IPR050266">
    <property type="entry name" value="AB_hydrolase_sf"/>
</dbReference>
<feature type="domain" description="AB hydrolase-1" evidence="1">
    <location>
        <begin position="20"/>
        <end position="250"/>
    </location>
</feature>
<sequence>MPFVVSHGREIYYELHGNGPAVMFCHGAGSNAATWWQQLPVFSTEFTCITLDQRCFGRSVAPLEEFQFHLFVDDVLTILDAENIERVSIVGQSLGGMVGLRLALDHAERISAFVACDTTLAIDHPVLLDLLAKRVTTTQALTVEQRSLGAWFLAHHPDRAALYAQINHFNPSAHTYSREAWGAAMMNLMKPEYLLAVDRLREVACPTLLVVGSVDPLVPVAVMQEVQQQINGSDLFVVEAAGHSAYFEKPAEFNERVLGFLRRVHDRSRQSTSTC</sequence>
<proteinExistence type="predicted"/>
<dbReference type="Proteomes" id="UP000216885">
    <property type="component" value="Unassembled WGS sequence"/>
</dbReference>